<organism evidence="1 2">
    <name type="scientific">Gordonia rubripertincta</name>
    <name type="common">Rhodococcus corallinus</name>
    <dbReference type="NCBI Taxonomy" id="36822"/>
    <lineage>
        <taxon>Bacteria</taxon>
        <taxon>Bacillati</taxon>
        <taxon>Actinomycetota</taxon>
        <taxon>Actinomycetes</taxon>
        <taxon>Mycobacteriales</taxon>
        <taxon>Gordoniaceae</taxon>
        <taxon>Gordonia</taxon>
    </lineage>
</organism>
<dbReference type="EMBL" id="JAPWIE010000011">
    <property type="protein sequence ID" value="MCZ4553648.1"/>
    <property type="molecule type" value="Genomic_DNA"/>
</dbReference>
<gene>
    <name evidence="1" type="ORF">O4213_26915</name>
</gene>
<accession>A0ABT4N305</accession>
<dbReference type="Proteomes" id="UP001067235">
    <property type="component" value="Unassembled WGS sequence"/>
</dbReference>
<evidence type="ECO:0000313" key="1">
    <source>
        <dbReference type="EMBL" id="MCZ4553648.1"/>
    </source>
</evidence>
<dbReference type="RefSeq" id="WP_301574321.1">
    <property type="nucleotide sequence ID" value="NZ_JAPWIE010000011.1"/>
</dbReference>
<comment type="caution">
    <text evidence="1">The sequence shown here is derived from an EMBL/GenBank/DDBJ whole genome shotgun (WGS) entry which is preliminary data.</text>
</comment>
<evidence type="ECO:0000313" key="2">
    <source>
        <dbReference type="Proteomes" id="UP001067235"/>
    </source>
</evidence>
<sequence>MSAGMVCGQHRQSRRRRWTQCEAVVDAVSAAPGRVDERGIYRAMTAAIACLGPSARLHLDFLPAGAGSSVFVVADLTTDAGALAGRTALARACAQIIADPARYGLSAATAAAAVNEREDFV</sequence>
<proteinExistence type="predicted"/>
<name>A0ABT4N305_GORRU</name>
<reference evidence="1" key="1">
    <citation type="submission" date="2022-12" db="EMBL/GenBank/DDBJ databases">
        <authorList>
            <person name="Krivoruchko A.V."/>
            <person name="Elkin A."/>
        </authorList>
    </citation>
    <scope>NUCLEOTIDE SEQUENCE</scope>
    <source>
        <strain evidence="1">IEGM 1388</strain>
    </source>
</reference>
<protein>
    <submittedName>
        <fullName evidence="1">Uncharacterized protein</fullName>
    </submittedName>
</protein>
<keyword evidence="2" id="KW-1185">Reference proteome</keyword>